<dbReference type="InterPro" id="IPR007497">
    <property type="entry name" value="SIMPL/DUF541"/>
</dbReference>
<name>A0A2S0MUT9_9RHOB</name>
<dbReference type="PANTHER" id="PTHR34387">
    <property type="entry name" value="SLR1258 PROTEIN"/>
    <property type="match status" value="1"/>
</dbReference>
<organism evidence="2 3">
    <name type="scientific">Pukyongiella litopenaei</name>
    <dbReference type="NCBI Taxonomy" id="2605946"/>
    <lineage>
        <taxon>Bacteria</taxon>
        <taxon>Pseudomonadati</taxon>
        <taxon>Pseudomonadota</taxon>
        <taxon>Alphaproteobacteria</taxon>
        <taxon>Rhodobacterales</taxon>
        <taxon>Paracoccaceae</taxon>
        <taxon>Pukyongiella</taxon>
    </lineage>
</organism>
<proteinExistence type="predicted"/>
<keyword evidence="1" id="KW-0732">Signal</keyword>
<reference evidence="3" key="1">
    <citation type="submission" date="2018-03" db="EMBL/GenBank/DDBJ databases">
        <title>Genomic analysis of the strain SH-1 isolated from shrimp intestine.</title>
        <authorList>
            <person name="Kim Y.-S."/>
            <person name="Kim S.-E."/>
            <person name="Kim K.-H."/>
        </authorList>
    </citation>
    <scope>NUCLEOTIDE SEQUENCE [LARGE SCALE GENOMIC DNA]</scope>
    <source>
        <strain evidence="3">SH-1</strain>
    </source>
</reference>
<feature type="signal peptide" evidence="1">
    <location>
        <begin position="1"/>
        <end position="19"/>
    </location>
</feature>
<dbReference type="GO" id="GO:0006974">
    <property type="term" value="P:DNA damage response"/>
    <property type="evidence" value="ECO:0007669"/>
    <property type="project" value="TreeGrafter"/>
</dbReference>
<dbReference type="KEGG" id="thas:C6Y53_00935"/>
<sequence>MRVAMLTAVLAVPALPSVADDAAAGREPGRISVTGEGLVAAEPDMATITLGVTNEHREAQKAMAATSEAVQRILDRMAAMGIEPRDMQTRNLSLLPRWSDRSSGGRSQITGFEASNMVMVRVRDLSALGGILDAVITDGANNFDGLQFSVQDPAPLVSEARKQAVADAMARAGELAEAAGVELGPLIEMSEHGVARPRGMAMEMAAARADSVPVAAGEVSLQANVSMVFAIAD</sequence>
<dbReference type="Gene3D" id="3.30.110.170">
    <property type="entry name" value="Protein of unknown function (DUF541), domain 1"/>
    <property type="match status" value="1"/>
</dbReference>
<dbReference type="Gene3D" id="3.30.70.2970">
    <property type="entry name" value="Protein of unknown function (DUF541), domain 2"/>
    <property type="match status" value="1"/>
</dbReference>
<dbReference type="AlphaFoldDB" id="A0A2S0MUT9"/>
<dbReference type="Pfam" id="PF04402">
    <property type="entry name" value="SIMPL"/>
    <property type="match status" value="1"/>
</dbReference>
<keyword evidence="3" id="KW-1185">Reference proteome</keyword>
<dbReference type="Proteomes" id="UP000237655">
    <property type="component" value="Chromosome"/>
</dbReference>
<feature type="chain" id="PRO_5015695015" evidence="1">
    <location>
        <begin position="20"/>
        <end position="233"/>
    </location>
</feature>
<gene>
    <name evidence="2" type="ORF">C6Y53_00935</name>
</gene>
<dbReference type="PANTHER" id="PTHR34387:SF1">
    <property type="entry name" value="PERIPLASMIC IMMUNOGENIC PROTEIN"/>
    <property type="match status" value="1"/>
</dbReference>
<evidence type="ECO:0000256" key="1">
    <source>
        <dbReference type="SAM" id="SignalP"/>
    </source>
</evidence>
<evidence type="ECO:0000313" key="2">
    <source>
        <dbReference type="EMBL" id="AVO39577.1"/>
    </source>
</evidence>
<dbReference type="EMBL" id="CP027665">
    <property type="protein sequence ID" value="AVO39577.1"/>
    <property type="molecule type" value="Genomic_DNA"/>
</dbReference>
<dbReference type="InterPro" id="IPR052022">
    <property type="entry name" value="26kDa_periplasmic_antigen"/>
</dbReference>
<protein>
    <submittedName>
        <fullName evidence="2">DUF541 domain-containing protein</fullName>
    </submittedName>
</protein>
<evidence type="ECO:0000313" key="3">
    <source>
        <dbReference type="Proteomes" id="UP000237655"/>
    </source>
</evidence>
<accession>A0A2S0MUT9</accession>